<protein>
    <recommendedName>
        <fullName evidence="5">DUF4309 domain-containing protein</fullName>
    </recommendedName>
</protein>
<sequence>MKKNKTPFIIAAAVLIAVGIAVLVFINQGNGNENIGDKNVSSNADENGDVKDTGETGQNNGNIGERKGYYFEYKGVEIGINDEAAPIIEALGEPMNYFEAPSCAFEGMDKIYSYSGFEFTTYTKDGKDYIASLVFLDDTVTTREGITLNATLDDVIATYGSDYEQSFSKYSYSDGNCVLSFIIENGEVVSVEYSMISEENTEG</sequence>
<dbReference type="AlphaFoldDB" id="A0A1B1YE07"/>
<evidence type="ECO:0008006" key="5">
    <source>
        <dbReference type="Google" id="ProtNLM"/>
    </source>
</evidence>
<gene>
    <name evidence="3" type="ORF">CSTERTH_08100</name>
</gene>
<evidence type="ECO:0000256" key="2">
    <source>
        <dbReference type="SAM" id="Phobius"/>
    </source>
</evidence>
<proteinExistence type="predicted"/>
<keyword evidence="2" id="KW-0472">Membrane</keyword>
<dbReference type="OrthoDB" id="2584069at2"/>
<evidence type="ECO:0000256" key="1">
    <source>
        <dbReference type="SAM" id="MobiDB-lite"/>
    </source>
</evidence>
<dbReference type="RefSeq" id="WP_015359332.1">
    <property type="nucleotide sequence ID" value="NZ_CP014672.1"/>
</dbReference>
<keyword evidence="2" id="KW-1133">Transmembrane helix</keyword>
<dbReference type="Proteomes" id="UP000092971">
    <property type="component" value="Chromosome"/>
</dbReference>
<feature type="region of interest" description="Disordered" evidence="1">
    <location>
        <begin position="35"/>
        <end position="61"/>
    </location>
</feature>
<organism evidence="3 4">
    <name type="scientific">Thermoclostridium stercorarium subsp. thermolacticum DSM 2910</name>
    <dbReference type="NCBI Taxonomy" id="1121336"/>
    <lineage>
        <taxon>Bacteria</taxon>
        <taxon>Bacillati</taxon>
        <taxon>Bacillota</taxon>
        <taxon>Clostridia</taxon>
        <taxon>Eubacteriales</taxon>
        <taxon>Oscillospiraceae</taxon>
        <taxon>Thermoclostridium</taxon>
    </lineage>
</organism>
<reference evidence="3 4" key="1">
    <citation type="submission" date="2016-02" db="EMBL/GenBank/DDBJ databases">
        <title>Comparison of Clostridium stercorarium subspecies using comparative genomics and transcriptomics.</title>
        <authorList>
            <person name="Schellenberg J."/>
            <person name="Thallinger G."/>
            <person name="Levin D.B."/>
            <person name="Zhang X."/>
            <person name="Alvare G."/>
            <person name="Fristensky B."/>
            <person name="Sparling R."/>
        </authorList>
    </citation>
    <scope>NUCLEOTIDE SEQUENCE [LARGE SCALE GENOMIC DNA]</scope>
    <source>
        <strain evidence="3 4">DSM 2910</strain>
    </source>
</reference>
<evidence type="ECO:0000313" key="4">
    <source>
        <dbReference type="Proteomes" id="UP000092971"/>
    </source>
</evidence>
<feature type="compositionally biased region" description="Polar residues" evidence="1">
    <location>
        <begin position="35"/>
        <end position="45"/>
    </location>
</feature>
<feature type="transmembrane region" description="Helical" evidence="2">
    <location>
        <begin position="7"/>
        <end position="26"/>
    </location>
</feature>
<keyword evidence="2" id="KW-0812">Transmembrane</keyword>
<dbReference type="EMBL" id="CP014672">
    <property type="protein sequence ID" value="ANW98988.1"/>
    <property type="molecule type" value="Genomic_DNA"/>
</dbReference>
<accession>A0A1B1YE07</accession>
<name>A0A1B1YE07_THEST</name>
<evidence type="ECO:0000313" key="3">
    <source>
        <dbReference type="EMBL" id="ANW98988.1"/>
    </source>
</evidence>